<dbReference type="SUPFAM" id="SSF63882">
    <property type="entry name" value="MoeA N-terminal region -like"/>
    <property type="match status" value="1"/>
</dbReference>
<sequence>MKMRPIRDTIPMDEALRIVTDTAHPLTRTHHVPLEKSSGLVLATDIIAAQDVPPFDRAAMDGYAVLANDTFSASRQTPKSLR</sequence>
<evidence type="ECO:0000313" key="2">
    <source>
        <dbReference type="EMBL" id="SVD89424.1"/>
    </source>
</evidence>
<feature type="non-terminal residue" evidence="2">
    <location>
        <position position="82"/>
    </location>
</feature>
<dbReference type="Gene3D" id="3.90.105.10">
    <property type="entry name" value="Molybdopterin biosynthesis moea protein, domain 2"/>
    <property type="match status" value="1"/>
</dbReference>
<gene>
    <name evidence="2" type="ORF">METZ01_LOCUS442278</name>
</gene>
<dbReference type="GO" id="GO:0061599">
    <property type="term" value="F:molybdopterin molybdotransferase activity"/>
    <property type="evidence" value="ECO:0007669"/>
    <property type="project" value="TreeGrafter"/>
</dbReference>
<dbReference type="PANTHER" id="PTHR10192:SF5">
    <property type="entry name" value="GEPHYRIN"/>
    <property type="match status" value="1"/>
</dbReference>
<proteinExistence type="predicted"/>
<feature type="domain" description="MoeA N-terminal and linker" evidence="1">
    <location>
        <begin position="10"/>
        <end position="78"/>
    </location>
</feature>
<dbReference type="InterPro" id="IPR036135">
    <property type="entry name" value="MoeA_linker/N_sf"/>
</dbReference>
<dbReference type="AlphaFoldDB" id="A0A382Z1N1"/>
<dbReference type="Pfam" id="PF03453">
    <property type="entry name" value="MoeA_N"/>
    <property type="match status" value="1"/>
</dbReference>
<organism evidence="2">
    <name type="scientific">marine metagenome</name>
    <dbReference type="NCBI Taxonomy" id="408172"/>
    <lineage>
        <taxon>unclassified sequences</taxon>
        <taxon>metagenomes</taxon>
        <taxon>ecological metagenomes</taxon>
    </lineage>
</organism>
<dbReference type="GO" id="GO:0005737">
    <property type="term" value="C:cytoplasm"/>
    <property type="evidence" value="ECO:0007669"/>
    <property type="project" value="TreeGrafter"/>
</dbReference>
<dbReference type="InterPro" id="IPR005110">
    <property type="entry name" value="MoeA_linker/N"/>
</dbReference>
<reference evidence="2" key="1">
    <citation type="submission" date="2018-05" db="EMBL/GenBank/DDBJ databases">
        <authorList>
            <person name="Lanie J.A."/>
            <person name="Ng W.-L."/>
            <person name="Kazmierczak K.M."/>
            <person name="Andrzejewski T.M."/>
            <person name="Davidsen T.M."/>
            <person name="Wayne K.J."/>
            <person name="Tettelin H."/>
            <person name="Glass J.I."/>
            <person name="Rusch D."/>
            <person name="Podicherti R."/>
            <person name="Tsui H.-C.T."/>
            <person name="Winkler M.E."/>
        </authorList>
    </citation>
    <scope>NUCLEOTIDE SEQUENCE</scope>
</reference>
<protein>
    <recommendedName>
        <fullName evidence="1">MoeA N-terminal and linker domain-containing protein</fullName>
    </recommendedName>
</protein>
<dbReference type="GO" id="GO:0006777">
    <property type="term" value="P:Mo-molybdopterin cofactor biosynthetic process"/>
    <property type="evidence" value="ECO:0007669"/>
    <property type="project" value="TreeGrafter"/>
</dbReference>
<dbReference type="PANTHER" id="PTHR10192">
    <property type="entry name" value="MOLYBDOPTERIN BIOSYNTHESIS PROTEIN"/>
    <property type="match status" value="1"/>
</dbReference>
<dbReference type="InterPro" id="IPR038987">
    <property type="entry name" value="MoeA-like"/>
</dbReference>
<name>A0A382Z1N1_9ZZZZ</name>
<accession>A0A382Z1N1</accession>
<evidence type="ECO:0000259" key="1">
    <source>
        <dbReference type="Pfam" id="PF03453"/>
    </source>
</evidence>
<dbReference type="EMBL" id="UINC01180298">
    <property type="protein sequence ID" value="SVD89424.1"/>
    <property type="molecule type" value="Genomic_DNA"/>
</dbReference>